<feature type="domain" description="DPAGT1 insertion" evidence="23">
    <location>
        <begin position="571"/>
        <end position="613"/>
    </location>
</feature>
<feature type="region of interest" description="Disordered" evidence="21">
    <location>
        <begin position="57"/>
        <end position="89"/>
    </location>
</feature>
<keyword evidence="14 22" id="KW-1133">Transmembrane helix</keyword>
<dbReference type="GO" id="GO:0046872">
    <property type="term" value="F:metal ion binding"/>
    <property type="evidence" value="ECO:0007669"/>
    <property type="project" value="UniProtKB-KW"/>
</dbReference>
<comment type="caution">
    <text evidence="24">The sequence shown here is derived from an EMBL/GenBank/DDBJ whole genome shotgun (WGS) entry which is preliminary data.</text>
</comment>
<name>A0A6G0I9W6_LARCR</name>
<dbReference type="EMBL" id="REGW02000013">
    <property type="protein sequence ID" value="KAE8288275.1"/>
    <property type="molecule type" value="Genomic_DNA"/>
</dbReference>
<keyword evidence="15 22" id="KW-0472">Membrane</keyword>
<evidence type="ECO:0000256" key="18">
    <source>
        <dbReference type="ARBA" id="ARBA00033238"/>
    </source>
</evidence>
<evidence type="ECO:0000256" key="20">
    <source>
        <dbReference type="ARBA" id="ARBA00045078"/>
    </source>
</evidence>
<dbReference type="GO" id="GO:0016757">
    <property type="term" value="F:glycosyltransferase activity"/>
    <property type="evidence" value="ECO:0007669"/>
    <property type="project" value="UniProtKB-KW"/>
</dbReference>
<evidence type="ECO:0000256" key="17">
    <source>
        <dbReference type="ARBA" id="ARBA00029567"/>
    </source>
</evidence>
<dbReference type="CDD" id="cd06855">
    <property type="entry name" value="GT_GPT_euk"/>
    <property type="match status" value="1"/>
</dbReference>
<evidence type="ECO:0000256" key="16">
    <source>
        <dbReference type="ARBA" id="ARBA00023180"/>
    </source>
</evidence>
<keyword evidence="16" id="KW-0325">Glycoprotein</keyword>
<keyword evidence="8" id="KW-0328">Glycosyltransferase</keyword>
<feature type="compositionally biased region" description="Basic and acidic residues" evidence="21">
    <location>
        <begin position="141"/>
        <end position="160"/>
    </location>
</feature>
<evidence type="ECO:0000256" key="1">
    <source>
        <dbReference type="ARBA" id="ARBA00001946"/>
    </source>
</evidence>
<feature type="region of interest" description="Disordered" evidence="21">
    <location>
        <begin position="133"/>
        <end position="194"/>
    </location>
</feature>
<evidence type="ECO:0000313" key="24">
    <source>
        <dbReference type="EMBL" id="KAE8288275.1"/>
    </source>
</evidence>
<dbReference type="InterPro" id="IPR000715">
    <property type="entry name" value="Glycosyl_transferase_4"/>
</dbReference>
<evidence type="ECO:0000256" key="14">
    <source>
        <dbReference type="ARBA" id="ARBA00022989"/>
    </source>
</evidence>
<feature type="transmembrane region" description="Helical" evidence="22">
    <location>
        <begin position="448"/>
        <end position="464"/>
    </location>
</feature>
<reference evidence="24 25" key="1">
    <citation type="submission" date="2019-07" db="EMBL/GenBank/DDBJ databases">
        <title>Chromosome genome assembly for large yellow croaker.</title>
        <authorList>
            <person name="Xiao S."/>
        </authorList>
    </citation>
    <scope>NUCLEOTIDE SEQUENCE [LARGE SCALE GENOMIC DNA]</scope>
    <source>
        <strain evidence="24">JMULYC20181020</strain>
        <tissue evidence="24">Muscle</tissue>
    </source>
</reference>
<dbReference type="GO" id="GO:0003975">
    <property type="term" value="F:UDP-N-acetylglucosamine-dolichyl-phosphate N-acetylglucosaminephosphotransferase activity"/>
    <property type="evidence" value="ECO:0007669"/>
    <property type="project" value="UniProtKB-EC"/>
</dbReference>
<feature type="transmembrane region" description="Helical" evidence="22">
    <location>
        <begin position="476"/>
        <end position="494"/>
    </location>
</feature>
<evidence type="ECO:0000256" key="21">
    <source>
        <dbReference type="SAM" id="MobiDB-lite"/>
    </source>
</evidence>
<evidence type="ECO:0000256" key="8">
    <source>
        <dbReference type="ARBA" id="ARBA00022676"/>
    </source>
</evidence>
<evidence type="ECO:0000259" key="23">
    <source>
        <dbReference type="Pfam" id="PF21383"/>
    </source>
</evidence>
<keyword evidence="11" id="KW-0479">Metal-binding</keyword>
<comment type="similarity">
    <text evidence="4">Belongs to the glycosyltransferase 4 family.</text>
</comment>
<evidence type="ECO:0000256" key="7">
    <source>
        <dbReference type="ARBA" id="ARBA00017659"/>
    </source>
</evidence>
<keyword evidence="13" id="KW-0460">Magnesium</keyword>
<evidence type="ECO:0000256" key="11">
    <source>
        <dbReference type="ARBA" id="ARBA00022723"/>
    </source>
</evidence>
<keyword evidence="10 22" id="KW-0812">Transmembrane</keyword>
<feature type="transmembrane region" description="Helical" evidence="22">
    <location>
        <begin position="317"/>
        <end position="336"/>
    </location>
</feature>
<keyword evidence="25" id="KW-1185">Reference proteome</keyword>
<feature type="transmembrane region" description="Helical" evidence="22">
    <location>
        <begin position="348"/>
        <end position="367"/>
    </location>
</feature>
<evidence type="ECO:0000256" key="9">
    <source>
        <dbReference type="ARBA" id="ARBA00022679"/>
    </source>
</evidence>
<comment type="subunit">
    <text evidence="5">Homodimer.</text>
</comment>
<protein>
    <recommendedName>
        <fullName evidence="7">UDP-N-acetylglucosamine--dolichyl-phosphate N-acetylglucosaminephosphotransferase</fullName>
        <ecNumber evidence="6">2.7.8.15</ecNumber>
    </recommendedName>
    <alternativeName>
        <fullName evidence="17">GlcNAc-1-P transferase</fullName>
    </alternativeName>
    <alternativeName>
        <fullName evidence="18">N-acetylglucosamine-1-phosphate transferase</fullName>
    </alternativeName>
</protein>
<comment type="cofactor">
    <cofactor evidence="1">
        <name>Mg(2+)</name>
        <dbReference type="ChEBI" id="CHEBI:18420"/>
    </cofactor>
</comment>
<organism evidence="24 25">
    <name type="scientific">Larimichthys crocea</name>
    <name type="common">Large yellow croaker</name>
    <name type="synonym">Pseudosciaena crocea</name>
    <dbReference type="NCBI Taxonomy" id="215358"/>
    <lineage>
        <taxon>Eukaryota</taxon>
        <taxon>Metazoa</taxon>
        <taxon>Chordata</taxon>
        <taxon>Craniata</taxon>
        <taxon>Vertebrata</taxon>
        <taxon>Euteleostomi</taxon>
        <taxon>Actinopterygii</taxon>
        <taxon>Neopterygii</taxon>
        <taxon>Teleostei</taxon>
        <taxon>Neoteleostei</taxon>
        <taxon>Acanthomorphata</taxon>
        <taxon>Eupercaria</taxon>
        <taxon>Sciaenidae</taxon>
        <taxon>Larimichthys</taxon>
    </lineage>
</organism>
<dbReference type="InterPro" id="IPR048439">
    <property type="entry name" value="DPAGT1_ins"/>
</dbReference>
<dbReference type="GO" id="GO:0006488">
    <property type="term" value="P:dolichol-linked oligosaccharide biosynthetic process"/>
    <property type="evidence" value="ECO:0007669"/>
    <property type="project" value="InterPro"/>
</dbReference>
<keyword evidence="12" id="KW-0256">Endoplasmic reticulum</keyword>
<evidence type="ECO:0000256" key="19">
    <source>
        <dbReference type="ARBA" id="ARBA00044717"/>
    </source>
</evidence>
<feature type="transmembrane region" description="Helical" evidence="22">
    <location>
        <begin position="506"/>
        <end position="524"/>
    </location>
</feature>
<dbReference type="InterPro" id="IPR033895">
    <property type="entry name" value="GPT"/>
</dbReference>
<keyword evidence="9 24" id="KW-0808">Transferase</keyword>
<evidence type="ECO:0000256" key="13">
    <source>
        <dbReference type="ARBA" id="ARBA00022842"/>
    </source>
</evidence>
<accession>A0A6G0I9W6</accession>
<dbReference type="PANTHER" id="PTHR10571">
    <property type="entry name" value="UDP-N-ACETYLGLUCOSAMINE--DOLICHYL-PHOSPHATE N-ACETYLGLUCOSAMINEPHOSPHOTRANSFERASE"/>
    <property type="match status" value="1"/>
</dbReference>
<evidence type="ECO:0000256" key="5">
    <source>
        <dbReference type="ARBA" id="ARBA00011738"/>
    </source>
</evidence>
<gene>
    <name evidence="24" type="ORF">D5F01_LYC14337</name>
</gene>
<proteinExistence type="inferred from homology"/>
<feature type="transmembrane region" description="Helical" evidence="22">
    <location>
        <begin position="530"/>
        <end position="550"/>
    </location>
</feature>
<evidence type="ECO:0000256" key="12">
    <source>
        <dbReference type="ARBA" id="ARBA00022824"/>
    </source>
</evidence>
<sequence>MAAWHRVSAADDVTGPARSSKPIQLQFCDYIHRKSEARGHNHHQRPRIRTYPVPARLLVQGSDPGPLPELPEGPEGEQGGQQALNPGLRSSSIPARAQLLLQEAPHPPGPCPVLDGLCEAELVRFRCLLLPGSPQPQEGQRVLEEPAQHDEHGGEEESHQTRPAQLLELHHRPPEPEALMPTGSRGGRTGTGGQVCARVRTPRVTVRERICVVRDDAAQVNGPNSRERTEASHTDLPFLGAPGCSCGAAGTWSELHGEERPEPRGHRRCFLRRVSALMSRFEASVLGPFISARLFGMDLNKTTKKEVPESQGVISGTVFLIILFCFIPVPFLSCFVGDQCTGFPHDEFVQLIGALLAICCMIFLGFADDVLNLRWRHKLLLPTMASLPLLMVYFTNFGNTVIVVPKPFRALLGLHLDLGILYYVYMGMLAVFCTNAINILAGINGIESGQALFISGSIIVFNLLELSGDYRDDHVFSLYFMIPFFFTTLALFYHNWYPSSVFVGDTFCYFAGMTFAVVGILGHFSKTMLLFFIPQVVNFIYSLPQLFHVIPCPRHRLPRLNPETGKLGMSYSKFKRKDLSKLGQLILTVAEVLKLLEVSRGQDGDDEFIECNNMTLINLVLKILGPTHERTLTTIMLAIQVMGSAVAFGIRYHLVRLFYDV</sequence>
<evidence type="ECO:0000256" key="10">
    <source>
        <dbReference type="ARBA" id="ARBA00022692"/>
    </source>
</evidence>
<evidence type="ECO:0000313" key="25">
    <source>
        <dbReference type="Proteomes" id="UP000424527"/>
    </source>
</evidence>
<dbReference type="Proteomes" id="UP000424527">
    <property type="component" value="Unassembled WGS sequence"/>
</dbReference>
<feature type="transmembrane region" description="Helical" evidence="22">
    <location>
        <begin position="422"/>
        <end position="441"/>
    </location>
</feature>
<evidence type="ECO:0000256" key="22">
    <source>
        <dbReference type="SAM" id="Phobius"/>
    </source>
</evidence>
<dbReference type="Pfam" id="PF00953">
    <property type="entry name" value="Glycos_transf_4"/>
    <property type="match status" value="1"/>
</dbReference>
<dbReference type="UniPathway" id="UPA00378"/>
<evidence type="ECO:0000256" key="6">
    <source>
        <dbReference type="ARBA" id="ARBA00013225"/>
    </source>
</evidence>
<dbReference type="AlphaFoldDB" id="A0A6G0I9W6"/>
<evidence type="ECO:0000256" key="4">
    <source>
        <dbReference type="ARBA" id="ARBA00009317"/>
    </source>
</evidence>
<comment type="pathway">
    <text evidence="3">Protein modification; protein glycosylation.</text>
</comment>
<evidence type="ECO:0000256" key="2">
    <source>
        <dbReference type="ARBA" id="ARBA00004477"/>
    </source>
</evidence>
<feature type="transmembrane region" description="Helical" evidence="22">
    <location>
        <begin position="379"/>
        <end position="402"/>
    </location>
</feature>
<evidence type="ECO:0000256" key="15">
    <source>
        <dbReference type="ARBA" id="ARBA00023136"/>
    </source>
</evidence>
<dbReference type="EC" id="2.7.8.15" evidence="6"/>
<evidence type="ECO:0000256" key="3">
    <source>
        <dbReference type="ARBA" id="ARBA00004922"/>
    </source>
</evidence>
<comment type="catalytic activity">
    <reaction evidence="20">
        <text>a di-trans,poly-cis-dolichyl phosphate + UDP-N-acetyl-alpha-D-glucosamine = an N-acetyl-alpha-D-glucosaminyl-diphospho-di-trans,poly-cis-dolichol + UMP</text>
        <dbReference type="Rhea" id="RHEA:13289"/>
        <dbReference type="Rhea" id="RHEA-COMP:19498"/>
        <dbReference type="Rhea" id="RHEA-COMP:19507"/>
        <dbReference type="ChEBI" id="CHEBI:57683"/>
        <dbReference type="ChEBI" id="CHEBI:57705"/>
        <dbReference type="ChEBI" id="CHEBI:57865"/>
        <dbReference type="ChEBI" id="CHEBI:58427"/>
        <dbReference type="EC" id="2.7.8.15"/>
    </reaction>
    <physiologicalReaction direction="left-to-right" evidence="20">
        <dbReference type="Rhea" id="RHEA:13290"/>
    </physiologicalReaction>
</comment>
<comment type="subcellular location">
    <subcellularLocation>
        <location evidence="2">Endoplasmic reticulum membrane</location>
        <topology evidence="2">Multi-pass membrane protein</topology>
    </subcellularLocation>
</comment>
<comment type="function">
    <text evidence="19">UDP-N-acetylglucosamine--dolichyl-phosphate N-acetylglucosaminephosphotransferase that operates in the biosynthetic pathway of dolichol-linked oligosaccharides, the glycan precursors employed in protein asparagine (N)-glycosylation. The assembly of dolichol-linked oligosaccharides begins on the cytosolic side of the endoplasmic reticulum membrane and finishes in its lumen. The sequential addition of sugars to dolichol pyrophosphate produces dolichol-linked oligosaccharides containing fourteen sugars, including two GlcNAcs, nine mannoses and three glucoses. Once assembled, the oligosaccharide is transferred from the lipid to nascent proteins by oligosaccharyltransferases. Catalyzes the initial step of dolichol-linked oligosaccharide biosynthesis, transfering GlcNAc-1-P from cytosolic UDP-GlcNAc onto the carrier lipid dolichyl phosphate (P-dolichol), yielding GlcNAc-P-P-dolichol embedded in the cytoplasmic leaflet of the endoplasmic reticulum membrane.</text>
</comment>
<dbReference type="GO" id="GO:0005789">
    <property type="term" value="C:endoplasmic reticulum membrane"/>
    <property type="evidence" value="ECO:0007669"/>
    <property type="project" value="UniProtKB-SubCell"/>
</dbReference>
<feature type="transmembrane region" description="Helical" evidence="22">
    <location>
        <begin position="632"/>
        <end position="654"/>
    </location>
</feature>
<feature type="compositionally biased region" description="Gly residues" evidence="21">
    <location>
        <begin position="184"/>
        <end position="193"/>
    </location>
</feature>
<dbReference type="PANTHER" id="PTHR10571:SF0">
    <property type="entry name" value="UDP-N-ACETYLGLUCOSAMINE--DOLICHYL-PHOSPHATE N-ACETYLGLUCOSAMINEPHOSPHOTRANSFERASE"/>
    <property type="match status" value="1"/>
</dbReference>
<dbReference type="Pfam" id="PF21383">
    <property type="entry name" value="DPAGT1_ins"/>
    <property type="match status" value="1"/>
</dbReference>